<dbReference type="AlphaFoldDB" id="G0VAW5"/>
<name>G0VAW5_NAUCA</name>
<feature type="compositionally biased region" description="Polar residues" evidence="1">
    <location>
        <begin position="9"/>
        <end position="22"/>
    </location>
</feature>
<feature type="region of interest" description="Disordered" evidence="1">
    <location>
        <begin position="1"/>
        <end position="40"/>
    </location>
</feature>
<sequence>MARSHSTKTKAATNNRNKTGKNQVKKNKNSISFSDRKKAKHQVEKLNKKENLLPMNVLDLQKKKNLSKKPEPLKSILHARSLLQDQKKDKEIRNKIRAEQKATDDSIEKQIEMISGFTF</sequence>
<dbReference type="GO" id="GO:0000750">
    <property type="term" value="P:pheromone-dependent signal transduction involved in conjugation with cellular fusion"/>
    <property type="evidence" value="ECO:0007669"/>
    <property type="project" value="EnsemblFungi"/>
</dbReference>
<dbReference type="InParanoid" id="G0VAW5"/>
<dbReference type="OrthoDB" id="4063321at2759"/>
<dbReference type="GeneID" id="96902548"/>
<accession>G0VAW5</accession>
<dbReference type="eggNOG" id="ENOG502SFBX">
    <property type="taxonomic scope" value="Eukaryota"/>
</dbReference>
<protein>
    <submittedName>
        <fullName evidence="2">Uncharacterized protein</fullName>
    </submittedName>
</protein>
<keyword evidence="3" id="KW-1185">Reference proteome</keyword>
<reference key="2">
    <citation type="submission" date="2011-08" db="EMBL/GenBank/DDBJ databases">
        <title>Genome sequence of Naumovozyma castellii.</title>
        <authorList>
            <person name="Gordon J.L."/>
            <person name="Armisen D."/>
            <person name="Proux-Wera E."/>
            <person name="OhEigeartaigh S.S."/>
            <person name="Byrne K.P."/>
            <person name="Wolfe K.H."/>
        </authorList>
    </citation>
    <scope>NUCLEOTIDE SEQUENCE</scope>
    <source>
        <strain>Type strain:CBS 4309</strain>
    </source>
</reference>
<dbReference type="Proteomes" id="UP000001640">
    <property type="component" value="Chromosome 2"/>
</dbReference>
<dbReference type="RefSeq" id="XP_003675362.1">
    <property type="nucleotide sequence ID" value="XM_003675314.1"/>
</dbReference>
<gene>
    <name evidence="2" type="primary">NCAS0B09090</name>
    <name evidence="2" type="ordered locus">NCAS_0B09090</name>
</gene>
<dbReference type="FunCoup" id="G0VAW5">
    <property type="interactions" value="2"/>
</dbReference>
<evidence type="ECO:0000313" key="3">
    <source>
        <dbReference type="Proteomes" id="UP000001640"/>
    </source>
</evidence>
<dbReference type="OMA" id="MGKCSMK"/>
<evidence type="ECO:0000313" key="2">
    <source>
        <dbReference type="EMBL" id="CCC68993.1"/>
    </source>
</evidence>
<organism evidence="2 3">
    <name type="scientific">Naumovozyma castellii</name>
    <name type="common">Yeast</name>
    <name type="synonym">Saccharomyces castellii</name>
    <dbReference type="NCBI Taxonomy" id="27288"/>
    <lineage>
        <taxon>Eukaryota</taxon>
        <taxon>Fungi</taxon>
        <taxon>Dikarya</taxon>
        <taxon>Ascomycota</taxon>
        <taxon>Saccharomycotina</taxon>
        <taxon>Saccharomycetes</taxon>
        <taxon>Saccharomycetales</taxon>
        <taxon>Saccharomycetaceae</taxon>
        <taxon>Naumovozyma</taxon>
    </lineage>
</organism>
<dbReference type="HOGENOM" id="CLU_165604_0_0_1"/>
<dbReference type="GO" id="GO:0005634">
    <property type="term" value="C:nucleus"/>
    <property type="evidence" value="ECO:0007669"/>
    <property type="project" value="EnsemblFungi"/>
</dbReference>
<dbReference type="KEGG" id="ncs:NCAS_0B09090"/>
<dbReference type="GO" id="GO:0000122">
    <property type="term" value="P:negative regulation of transcription by RNA polymerase II"/>
    <property type="evidence" value="ECO:0007669"/>
    <property type="project" value="EnsemblFungi"/>
</dbReference>
<dbReference type="EMBL" id="HE576753">
    <property type="protein sequence ID" value="CCC68993.1"/>
    <property type="molecule type" value="Genomic_DNA"/>
</dbReference>
<dbReference type="GO" id="GO:0000977">
    <property type="term" value="F:RNA polymerase II transcription regulatory region sequence-specific DNA binding"/>
    <property type="evidence" value="ECO:0007669"/>
    <property type="project" value="EnsemblFungi"/>
</dbReference>
<evidence type="ECO:0000256" key="1">
    <source>
        <dbReference type="SAM" id="MobiDB-lite"/>
    </source>
</evidence>
<reference evidence="2 3" key="1">
    <citation type="journal article" date="2011" name="Proc. Natl. Acad. Sci. U.S.A.">
        <title>Evolutionary erosion of yeast sex chromosomes by mating-type switching accidents.</title>
        <authorList>
            <person name="Gordon J.L."/>
            <person name="Armisen D."/>
            <person name="Proux-Wera E."/>
            <person name="Oheigeartaigh S.S."/>
            <person name="Byrne K.P."/>
            <person name="Wolfe K.H."/>
        </authorList>
    </citation>
    <scope>NUCLEOTIDE SEQUENCE [LARGE SCALE GENOMIC DNA]</scope>
    <source>
        <strain evidence="3">ATCC 76901 / BCRC 22586 / CBS 4309 / NBRC 1992 / NRRL Y-12630</strain>
    </source>
</reference>
<proteinExistence type="predicted"/>